<dbReference type="InterPro" id="IPR023393">
    <property type="entry name" value="START-like_dom_sf"/>
</dbReference>
<dbReference type="Pfam" id="PF10604">
    <property type="entry name" value="Polyketide_cyc2"/>
    <property type="match status" value="1"/>
</dbReference>
<dbReference type="RefSeq" id="WP_332900623.1">
    <property type="nucleotide sequence ID" value="NZ_JBAGLP010000099.1"/>
</dbReference>
<name>A0ABU7Z308_9MICO</name>
<keyword evidence="2" id="KW-1185">Reference proteome</keyword>
<organism evidence="1 2">
    <name type="scientific">Isoptericola haloaureus</name>
    <dbReference type="NCBI Taxonomy" id="1542902"/>
    <lineage>
        <taxon>Bacteria</taxon>
        <taxon>Bacillati</taxon>
        <taxon>Actinomycetota</taxon>
        <taxon>Actinomycetes</taxon>
        <taxon>Micrococcales</taxon>
        <taxon>Promicromonosporaceae</taxon>
        <taxon>Isoptericola</taxon>
    </lineage>
</organism>
<reference evidence="1" key="1">
    <citation type="journal article" date="2024" name="Antonie Van Leeuwenhoek">
        <title>Isoptericola haloaureus sp. nov., a dimorphic actinobacterium isolated from mangrove sediments of southeast India, implicating biosaline agricultural significance through nitrogen fixation and salt tolerance genes.</title>
        <authorList>
            <person name="Prathaban M."/>
            <person name="Prathiviraj R."/>
            <person name="Ravichandran M."/>
            <person name="Natarajan S.D."/>
            <person name="Sobanaa M."/>
            <person name="Hari Krishna Kumar S."/>
            <person name="Chandrasekar V."/>
            <person name="Selvin J."/>
        </authorList>
    </citation>
    <scope>NUCLEOTIDE SEQUENCE</scope>
    <source>
        <strain evidence="1">MP1014</strain>
    </source>
</reference>
<evidence type="ECO:0000313" key="2">
    <source>
        <dbReference type="Proteomes" id="UP001310387"/>
    </source>
</evidence>
<protein>
    <submittedName>
        <fullName evidence="1">SRPBCC family protein</fullName>
    </submittedName>
</protein>
<proteinExistence type="predicted"/>
<comment type="caution">
    <text evidence="1">The sequence shown here is derived from an EMBL/GenBank/DDBJ whole genome shotgun (WGS) entry which is preliminary data.</text>
</comment>
<dbReference type="Gene3D" id="3.30.530.20">
    <property type="match status" value="1"/>
</dbReference>
<dbReference type="EMBL" id="JBAGLP010000099">
    <property type="protein sequence ID" value="MEG3613726.1"/>
    <property type="molecule type" value="Genomic_DNA"/>
</dbReference>
<dbReference type="Proteomes" id="UP001310387">
    <property type="component" value="Unassembled WGS sequence"/>
</dbReference>
<sequence>MTDIRTRVEQSIHIDASPGQVYRYCLDPEQLFAGDPKHVVESRTTPEGVGTTARLSMRSGPMEEDDRLEYVEVVPDERIDIAMQPTMSLIGLEHPRHDTALYTLSHLFAPDGEGTTMTLTVTVHDPPLYERMIDRLEGKGPDRLVHHRLQRIKEAVETAGAET</sequence>
<reference evidence="1" key="2">
    <citation type="submission" date="2024-02" db="EMBL/GenBank/DDBJ databases">
        <authorList>
            <person name="Prathaban M."/>
            <person name="Mythili R."/>
            <person name="Sharmila Devi N."/>
            <person name="Sobanaa M."/>
            <person name="Prathiviraj R."/>
            <person name="Selvin J."/>
        </authorList>
    </citation>
    <scope>NUCLEOTIDE SEQUENCE</scope>
    <source>
        <strain evidence="1">MP1014</strain>
    </source>
</reference>
<gene>
    <name evidence="1" type="ORF">V5O49_01160</name>
</gene>
<dbReference type="InterPro" id="IPR019587">
    <property type="entry name" value="Polyketide_cyclase/dehydratase"/>
</dbReference>
<dbReference type="SUPFAM" id="SSF55961">
    <property type="entry name" value="Bet v1-like"/>
    <property type="match status" value="1"/>
</dbReference>
<accession>A0ABU7Z308</accession>
<evidence type="ECO:0000313" key="1">
    <source>
        <dbReference type="EMBL" id="MEG3613726.1"/>
    </source>
</evidence>